<proteinExistence type="predicted"/>
<keyword evidence="2" id="KW-1185">Reference proteome</keyword>
<sequence length="181" mass="20590">NTIDLSEKRTSMMSTRILPEMFVISSILIHQSIDVFRLAISVESGGFHRPWIDNRHIFSRCSRCSSGFSSERTTNSKKSVISCDAVSFWKTLIVNSLPIESSSMFSTNGSNVHSNFFRSKPTPPNLFFSVIRRVVVKYSPIWKIHCLASILLSDWLTMHGLASTIRTSRAHLIRYLDFVKS</sequence>
<evidence type="ECO:0000313" key="1">
    <source>
        <dbReference type="EMBL" id="GMR58501.1"/>
    </source>
</evidence>
<dbReference type="EMBL" id="BTRK01000006">
    <property type="protein sequence ID" value="GMR58501.1"/>
    <property type="molecule type" value="Genomic_DNA"/>
</dbReference>
<accession>A0AAN5IDD5</accession>
<protein>
    <submittedName>
        <fullName evidence="1">Uncharacterized protein</fullName>
    </submittedName>
</protein>
<organism evidence="1 2">
    <name type="scientific">Pristionchus mayeri</name>
    <dbReference type="NCBI Taxonomy" id="1317129"/>
    <lineage>
        <taxon>Eukaryota</taxon>
        <taxon>Metazoa</taxon>
        <taxon>Ecdysozoa</taxon>
        <taxon>Nematoda</taxon>
        <taxon>Chromadorea</taxon>
        <taxon>Rhabditida</taxon>
        <taxon>Rhabditina</taxon>
        <taxon>Diplogasteromorpha</taxon>
        <taxon>Diplogasteroidea</taxon>
        <taxon>Neodiplogasteridae</taxon>
        <taxon>Pristionchus</taxon>
    </lineage>
</organism>
<evidence type="ECO:0000313" key="2">
    <source>
        <dbReference type="Proteomes" id="UP001328107"/>
    </source>
</evidence>
<feature type="non-terminal residue" evidence="1">
    <location>
        <position position="1"/>
    </location>
</feature>
<name>A0AAN5IDD5_9BILA</name>
<comment type="caution">
    <text evidence="1">The sequence shown here is derived from an EMBL/GenBank/DDBJ whole genome shotgun (WGS) entry which is preliminary data.</text>
</comment>
<dbReference type="Proteomes" id="UP001328107">
    <property type="component" value="Unassembled WGS sequence"/>
</dbReference>
<dbReference type="AlphaFoldDB" id="A0AAN5IDD5"/>
<reference evidence="2" key="1">
    <citation type="submission" date="2022-10" db="EMBL/GenBank/DDBJ databases">
        <title>Genome assembly of Pristionchus species.</title>
        <authorList>
            <person name="Yoshida K."/>
            <person name="Sommer R.J."/>
        </authorList>
    </citation>
    <scope>NUCLEOTIDE SEQUENCE [LARGE SCALE GENOMIC DNA]</scope>
    <source>
        <strain evidence="2">RS5460</strain>
    </source>
</reference>
<gene>
    <name evidence="1" type="ORF">PMAYCL1PPCAC_28696</name>
</gene>